<feature type="region of interest" description="Disordered" evidence="1">
    <location>
        <begin position="223"/>
        <end position="253"/>
    </location>
</feature>
<evidence type="ECO:0000313" key="4">
    <source>
        <dbReference type="Proteomes" id="UP000545761"/>
    </source>
</evidence>
<protein>
    <recommendedName>
        <fullName evidence="5">Lipoprotein</fullName>
    </recommendedName>
</protein>
<evidence type="ECO:0000256" key="1">
    <source>
        <dbReference type="SAM" id="MobiDB-lite"/>
    </source>
</evidence>
<accession>A0A7W0I924</accession>
<organism evidence="3 4">
    <name type="scientific">Streptomyces himalayensis subsp. himalayensis</name>
    <dbReference type="NCBI Taxonomy" id="2756131"/>
    <lineage>
        <taxon>Bacteria</taxon>
        <taxon>Bacillati</taxon>
        <taxon>Actinomycetota</taxon>
        <taxon>Actinomycetes</taxon>
        <taxon>Kitasatosporales</taxon>
        <taxon>Streptomycetaceae</taxon>
        <taxon>Streptomyces</taxon>
        <taxon>Streptomyces himalayensis</taxon>
    </lineage>
</organism>
<sequence length="253" mass="26489">MTHAARVSHGLATALATTALMATAACSGASEASVVAAPTPTPSPLTEAQAETALIGASDLGSPWEQTDEDAAHDGLLEGEAEGSEDCQKFLDRLEDGDLLGEETSTDASRVFYDNANESYLDYKVAAYENAADVQKEMDWLKKLPQTCDQFTAKVGPDDTDATVQVIEFALPDAGDDHIGLHTTLTTKVEGVDATLTLDSAAVLMGPNGITFTNGGLQGAERNATEQAAKLGSQRLQQVMEGKTPAETPGEQD</sequence>
<dbReference type="Proteomes" id="UP000545761">
    <property type="component" value="Unassembled WGS sequence"/>
</dbReference>
<gene>
    <name evidence="3" type="ORF">H1D24_13615</name>
</gene>
<keyword evidence="2" id="KW-0732">Signal</keyword>
<reference evidence="3 4" key="1">
    <citation type="submission" date="2020-07" db="EMBL/GenBank/DDBJ databases">
        <title>Streptomyces isolated from Indian soil.</title>
        <authorList>
            <person name="Mandal S."/>
            <person name="Maiti P.K."/>
        </authorList>
    </citation>
    <scope>NUCLEOTIDE SEQUENCE [LARGE SCALE GENOMIC DNA]</scope>
    <source>
        <strain evidence="3 4">PSKA28</strain>
    </source>
</reference>
<name>A0A7W0I924_9ACTN</name>
<dbReference type="AlphaFoldDB" id="A0A7W0I924"/>
<evidence type="ECO:0000256" key="2">
    <source>
        <dbReference type="SAM" id="SignalP"/>
    </source>
</evidence>
<feature type="signal peptide" evidence="2">
    <location>
        <begin position="1"/>
        <end position="24"/>
    </location>
</feature>
<proteinExistence type="predicted"/>
<dbReference type="RefSeq" id="WP_181657754.1">
    <property type="nucleotide sequence ID" value="NZ_JACEHE010000007.1"/>
</dbReference>
<dbReference type="PROSITE" id="PS51257">
    <property type="entry name" value="PROKAR_LIPOPROTEIN"/>
    <property type="match status" value="1"/>
</dbReference>
<dbReference type="EMBL" id="JACEHE010000007">
    <property type="protein sequence ID" value="MBA2946818.1"/>
    <property type="molecule type" value="Genomic_DNA"/>
</dbReference>
<evidence type="ECO:0008006" key="5">
    <source>
        <dbReference type="Google" id="ProtNLM"/>
    </source>
</evidence>
<evidence type="ECO:0000313" key="3">
    <source>
        <dbReference type="EMBL" id="MBA2946818.1"/>
    </source>
</evidence>
<feature type="chain" id="PRO_5031266770" description="Lipoprotein" evidence="2">
    <location>
        <begin position="25"/>
        <end position="253"/>
    </location>
</feature>
<comment type="caution">
    <text evidence="3">The sequence shown here is derived from an EMBL/GenBank/DDBJ whole genome shotgun (WGS) entry which is preliminary data.</text>
</comment>